<keyword evidence="2" id="KW-1185">Reference proteome</keyword>
<dbReference type="AlphaFoldDB" id="A0A4Y2VDU2"/>
<proteinExistence type="predicted"/>
<dbReference type="Proteomes" id="UP000499080">
    <property type="component" value="Unassembled WGS sequence"/>
</dbReference>
<name>A0A4Y2VDU2_ARAVE</name>
<gene>
    <name evidence="1" type="ORF">AVEN_129460_1</name>
</gene>
<dbReference type="EMBL" id="BGPR01045386">
    <property type="protein sequence ID" value="GBO22286.1"/>
    <property type="molecule type" value="Genomic_DNA"/>
</dbReference>
<evidence type="ECO:0000313" key="1">
    <source>
        <dbReference type="EMBL" id="GBO22286.1"/>
    </source>
</evidence>
<sequence length="115" mass="13433">MLSITFNPTDRSEAVIAAILRNTFAETEVIDELFRTMKSLYPYVECNLNKFRYILSQFLNYNSSPDSVTNAEDMLTDLRKQVILFNELVSQIHEVCFQFLCILEETLKKIKIVLK</sequence>
<protein>
    <submittedName>
        <fullName evidence="1">Uncharacterized protein</fullName>
    </submittedName>
</protein>
<evidence type="ECO:0000313" key="2">
    <source>
        <dbReference type="Proteomes" id="UP000499080"/>
    </source>
</evidence>
<comment type="caution">
    <text evidence="1">The sequence shown here is derived from an EMBL/GenBank/DDBJ whole genome shotgun (WGS) entry which is preliminary data.</text>
</comment>
<reference evidence="1 2" key="1">
    <citation type="journal article" date="2019" name="Sci. Rep.">
        <title>Orb-weaving spider Araneus ventricosus genome elucidates the spidroin gene catalogue.</title>
        <authorList>
            <person name="Kono N."/>
            <person name="Nakamura H."/>
            <person name="Ohtoshi R."/>
            <person name="Moran D.A.P."/>
            <person name="Shinohara A."/>
            <person name="Yoshida Y."/>
            <person name="Fujiwara M."/>
            <person name="Mori M."/>
            <person name="Tomita M."/>
            <person name="Arakawa K."/>
        </authorList>
    </citation>
    <scope>NUCLEOTIDE SEQUENCE [LARGE SCALE GENOMIC DNA]</scope>
</reference>
<accession>A0A4Y2VDU2</accession>
<organism evidence="1 2">
    <name type="scientific">Araneus ventricosus</name>
    <name type="common">Orbweaver spider</name>
    <name type="synonym">Epeira ventricosa</name>
    <dbReference type="NCBI Taxonomy" id="182803"/>
    <lineage>
        <taxon>Eukaryota</taxon>
        <taxon>Metazoa</taxon>
        <taxon>Ecdysozoa</taxon>
        <taxon>Arthropoda</taxon>
        <taxon>Chelicerata</taxon>
        <taxon>Arachnida</taxon>
        <taxon>Araneae</taxon>
        <taxon>Araneomorphae</taxon>
        <taxon>Entelegynae</taxon>
        <taxon>Araneoidea</taxon>
        <taxon>Araneidae</taxon>
        <taxon>Araneus</taxon>
    </lineage>
</organism>